<dbReference type="Pfam" id="PF00291">
    <property type="entry name" value="PALP"/>
    <property type="match status" value="1"/>
</dbReference>
<gene>
    <name evidence="5" type="primary">Cbs_4</name>
    <name evidence="5" type="ORF">IFRKOW_R14901</name>
</gene>
<dbReference type="SUPFAM" id="SSF53686">
    <property type="entry name" value="Tryptophan synthase beta subunit-like PLP-dependent enzymes"/>
    <property type="match status" value="1"/>
</dbReference>
<evidence type="ECO:0000313" key="5">
    <source>
        <dbReference type="EMBL" id="NWW58886.1"/>
    </source>
</evidence>
<evidence type="ECO:0000256" key="3">
    <source>
        <dbReference type="ARBA" id="ARBA00022898"/>
    </source>
</evidence>
<organism evidence="5 6">
    <name type="scientific">Ifrita kowaldi</name>
    <name type="common">blue-capped ifrita</name>
    <dbReference type="NCBI Taxonomy" id="461245"/>
    <lineage>
        <taxon>Eukaryota</taxon>
        <taxon>Metazoa</taxon>
        <taxon>Chordata</taxon>
        <taxon>Craniata</taxon>
        <taxon>Vertebrata</taxon>
        <taxon>Euteleostomi</taxon>
        <taxon>Archelosauria</taxon>
        <taxon>Archosauria</taxon>
        <taxon>Dinosauria</taxon>
        <taxon>Saurischia</taxon>
        <taxon>Theropoda</taxon>
        <taxon>Coelurosauria</taxon>
        <taxon>Aves</taxon>
        <taxon>Neognathae</taxon>
        <taxon>Neoaves</taxon>
        <taxon>Telluraves</taxon>
        <taxon>Australaves</taxon>
        <taxon>Passeriformes</taxon>
        <taxon>Corvoidea</taxon>
        <taxon>Cinclosomatidae</taxon>
        <taxon>Ifrita</taxon>
    </lineage>
</organism>
<dbReference type="GO" id="GO:0044272">
    <property type="term" value="P:sulfur compound biosynthetic process"/>
    <property type="evidence" value="ECO:0007669"/>
    <property type="project" value="UniProtKB-ARBA"/>
</dbReference>
<reference evidence="5 6" key="1">
    <citation type="submission" date="2019-09" db="EMBL/GenBank/DDBJ databases">
        <title>Bird 10,000 Genomes (B10K) Project - Family phase.</title>
        <authorList>
            <person name="Zhang G."/>
        </authorList>
    </citation>
    <scope>NUCLEOTIDE SEQUENCE [LARGE SCALE GENOMIC DNA]</scope>
    <source>
        <strain evidence="5">B10K-DU-029-41</strain>
        <tissue evidence="5">Liver</tissue>
    </source>
</reference>
<name>A0A7K6PBY4_9CORV</name>
<dbReference type="PANTHER" id="PTHR10314">
    <property type="entry name" value="CYSTATHIONINE BETA-SYNTHASE"/>
    <property type="match status" value="1"/>
</dbReference>
<comment type="cofactor">
    <cofactor evidence="1">
        <name>pyridoxal 5'-phosphate</name>
        <dbReference type="ChEBI" id="CHEBI:597326"/>
    </cofactor>
</comment>
<dbReference type="GO" id="GO:0009069">
    <property type="term" value="P:serine family amino acid metabolic process"/>
    <property type="evidence" value="ECO:0007669"/>
    <property type="project" value="UniProtKB-ARBA"/>
</dbReference>
<dbReference type="FunFam" id="3.40.50.1100:FF:000003">
    <property type="entry name" value="Cystathionine beta-synthase"/>
    <property type="match status" value="1"/>
</dbReference>
<sequence length="73" mass="7916">EYFNAGGSVKDRISLRMVEDAERAGIIKPGDTLIEPTSGNTGIGLALVAALKGYRCIIVMPEKMSMEKVRALY</sequence>
<proteinExistence type="inferred from homology"/>
<dbReference type="InterPro" id="IPR036052">
    <property type="entry name" value="TrpB-like_PALP_sf"/>
</dbReference>
<keyword evidence="6" id="KW-1185">Reference proteome</keyword>
<evidence type="ECO:0000256" key="1">
    <source>
        <dbReference type="ARBA" id="ARBA00001933"/>
    </source>
</evidence>
<accession>A0A7K6PBY4</accession>
<dbReference type="InterPro" id="IPR001926">
    <property type="entry name" value="TrpB-like_PALP"/>
</dbReference>
<feature type="non-terminal residue" evidence="5">
    <location>
        <position position="73"/>
    </location>
</feature>
<keyword evidence="3" id="KW-0663">Pyridoxal phosphate</keyword>
<protein>
    <submittedName>
        <fullName evidence="5">CBS synthase</fullName>
    </submittedName>
</protein>
<dbReference type="EMBL" id="VZRS01003951">
    <property type="protein sequence ID" value="NWW58886.1"/>
    <property type="molecule type" value="Genomic_DNA"/>
</dbReference>
<dbReference type="Gene3D" id="3.40.50.1100">
    <property type="match status" value="1"/>
</dbReference>
<feature type="domain" description="Tryptophan synthase beta chain-like PALP" evidence="4">
    <location>
        <begin position="1"/>
        <end position="72"/>
    </location>
</feature>
<dbReference type="AlphaFoldDB" id="A0A7K6PBY4"/>
<comment type="similarity">
    <text evidence="2">Belongs to the cysteine synthase/cystathionine beta-synthase family.</text>
</comment>
<comment type="caution">
    <text evidence="5">The sequence shown here is derived from an EMBL/GenBank/DDBJ whole genome shotgun (WGS) entry which is preliminary data.</text>
</comment>
<dbReference type="InterPro" id="IPR050214">
    <property type="entry name" value="Cys_Synth/Cystath_Beta-Synth"/>
</dbReference>
<dbReference type="Proteomes" id="UP000542689">
    <property type="component" value="Unassembled WGS sequence"/>
</dbReference>
<evidence type="ECO:0000256" key="2">
    <source>
        <dbReference type="ARBA" id="ARBA00007103"/>
    </source>
</evidence>
<feature type="non-terminal residue" evidence="5">
    <location>
        <position position="1"/>
    </location>
</feature>
<dbReference type="GO" id="GO:0006534">
    <property type="term" value="P:cysteine metabolic process"/>
    <property type="evidence" value="ECO:0007669"/>
    <property type="project" value="UniProtKB-ARBA"/>
</dbReference>
<evidence type="ECO:0000259" key="4">
    <source>
        <dbReference type="Pfam" id="PF00291"/>
    </source>
</evidence>
<evidence type="ECO:0000313" key="6">
    <source>
        <dbReference type="Proteomes" id="UP000542689"/>
    </source>
</evidence>